<evidence type="ECO:0000313" key="2">
    <source>
        <dbReference type="EMBL" id="SFF20971.1"/>
    </source>
</evidence>
<protein>
    <recommendedName>
        <fullName evidence="4">YD repeat-containing protein</fullName>
    </recommendedName>
</protein>
<gene>
    <name evidence="2" type="ORF">SAMN05216167_13531</name>
</gene>
<evidence type="ECO:0000313" key="3">
    <source>
        <dbReference type="Proteomes" id="UP000198598"/>
    </source>
</evidence>
<reference evidence="2 3" key="1">
    <citation type="submission" date="2016-10" db="EMBL/GenBank/DDBJ databases">
        <authorList>
            <person name="de Groot N.N."/>
        </authorList>
    </citation>
    <scope>NUCLEOTIDE SEQUENCE [LARGE SCALE GENOMIC DNA]</scope>
    <source>
        <strain evidence="2 3">DSM 26130</strain>
    </source>
</reference>
<name>A0A1I2GWM2_9BACT</name>
<feature type="chain" id="PRO_5011492683" description="YD repeat-containing protein" evidence="1">
    <location>
        <begin position="33"/>
        <end position="273"/>
    </location>
</feature>
<organism evidence="2 3">
    <name type="scientific">Spirosoma endophyticum</name>
    <dbReference type="NCBI Taxonomy" id="662367"/>
    <lineage>
        <taxon>Bacteria</taxon>
        <taxon>Pseudomonadati</taxon>
        <taxon>Bacteroidota</taxon>
        <taxon>Cytophagia</taxon>
        <taxon>Cytophagales</taxon>
        <taxon>Cytophagaceae</taxon>
        <taxon>Spirosoma</taxon>
    </lineage>
</organism>
<dbReference type="Proteomes" id="UP000198598">
    <property type="component" value="Unassembled WGS sequence"/>
</dbReference>
<feature type="signal peptide" evidence="1">
    <location>
        <begin position="1"/>
        <end position="32"/>
    </location>
</feature>
<dbReference type="AlphaFoldDB" id="A0A1I2GWM2"/>
<sequence length="273" mass="30841">MHMTTHLFTLTRLRLLLISGCLSGLAACTPNAAVTPDEPAYLLTKVATTYYFEPANVYLPNPTITYQNTLFKQAGRSEDLFRYDDQKRLINRKAINPDRPDDTYSYNGEWEYAYTNNQLLKTYLNLSPRTPSIYPLNQQGYLASGTYDSDGRLLSQGRTIVDGNIVKEVLGGGQNGTTTTTYEYDLTKPSLPNPYVVEEGRPSRNLVTKLTRVEQSAFNMPAVMPDKSVIVYSYEFDAQGQVVKQIAYEEKTTSSKVNALERELRINTFSFTK</sequence>
<evidence type="ECO:0000256" key="1">
    <source>
        <dbReference type="SAM" id="SignalP"/>
    </source>
</evidence>
<dbReference type="EMBL" id="FOLQ01000035">
    <property type="protein sequence ID" value="SFF20971.1"/>
    <property type="molecule type" value="Genomic_DNA"/>
</dbReference>
<proteinExistence type="predicted"/>
<keyword evidence="1" id="KW-0732">Signal</keyword>
<evidence type="ECO:0008006" key="4">
    <source>
        <dbReference type="Google" id="ProtNLM"/>
    </source>
</evidence>
<keyword evidence="3" id="KW-1185">Reference proteome</keyword>
<accession>A0A1I2GWM2</accession>